<organism evidence="3 4">
    <name type="scientific">Rhizobium oryzicola</name>
    <dbReference type="NCBI Taxonomy" id="1232668"/>
    <lineage>
        <taxon>Bacteria</taxon>
        <taxon>Pseudomonadati</taxon>
        <taxon>Pseudomonadota</taxon>
        <taxon>Alphaproteobacteria</taxon>
        <taxon>Hyphomicrobiales</taxon>
        <taxon>Rhizobiaceae</taxon>
        <taxon>Rhizobium/Agrobacterium group</taxon>
        <taxon>Rhizobium</taxon>
    </lineage>
</organism>
<evidence type="ECO:0000313" key="3">
    <source>
        <dbReference type="EMBL" id="MDO1581154.1"/>
    </source>
</evidence>
<gene>
    <name evidence="3" type="ORF">Q2T52_03515</name>
</gene>
<dbReference type="InterPro" id="IPR007712">
    <property type="entry name" value="RelE/ParE_toxin"/>
</dbReference>
<evidence type="ECO:0000256" key="2">
    <source>
        <dbReference type="ARBA" id="ARBA00022649"/>
    </source>
</evidence>
<dbReference type="Pfam" id="PF05016">
    <property type="entry name" value="ParE_toxin"/>
    <property type="match status" value="1"/>
</dbReference>
<comment type="similarity">
    <text evidence="1">Belongs to the RelE toxin family.</text>
</comment>
<protein>
    <submittedName>
        <fullName evidence="3">Type II toxin-antitoxin system RelE/ParE family toxin</fullName>
    </submittedName>
</protein>
<evidence type="ECO:0000313" key="4">
    <source>
        <dbReference type="Proteomes" id="UP001169006"/>
    </source>
</evidence>
<proteinExistence type="inferred from homology"/>
<dbReference type="Gene3D" id="3.30.2310.20">
    <property type="entry name" value="RelE-like"/>
    <property type="match status" value="1"/>
</dbReference>
<dbReference type="Proteomes" id="UP001169006">
    <property type="component" value="Unassembled WGS sequence"/>
</dbReference>
<keyword evidence="2" id="KW-1277">Toxin-antitoxin system</keyword>
<dbReference type="PANTHER" id="PTHR35601">
    <property type="entry name" value="TOXIN RELE"/>
    <property type="match status" value="1"/>
</dbReference>
<comment type="caution">
    <text evidence="3">The sequence shown here is derived from an EMBL/GenBank/DDBJ whole genome shotgun (WGS) entry which is preliminary data.</text>
</comment>
<dbReference type="PANTHER" id="PTHR35601:SF1">
    <property type="entry name" value="TOXIN RELE"/>
    <property type="match status" value="1"/>
</dbReference>
<dbReference type="EMBL" id="JAUKWQ010000001">
    <property type="protein sequence ID" value="MDO1581154.1"/>
    <property type="molecule type" value="Genomic_DNA"/>
</dbReference>
<dbReference type="RefSeq" id="WP_302075281.1">
    <property type="nucleotide sequence ID" value="NZ_JAUKWQ010000001.1"/>
</dbReference>
<dbReference type="NCBIfam" id="TIGR02385">
    <property type="entry name" value="RelE_StbE"/>
    <property type="match status" value="1"/>
</dbReference>
<name>A0ABT8SRY0_9HYPH</name>
<sequence>MAWTIEIDAKAKKQLAKLGKPAAQRIIDYLENRVAPLANARDAGLAMKGTEFAHLWRYKVGDYRIICEIKDQKLIVLVVEIGHRREIYR</sequence>
<keyword evidence="4" id="KW-1185">Reference proteome</keyword>
<accession>A0ABT8SRY0</accession>
<evidence type="ECO:0000256" key="1">
    <source>
        <dbReference type="ARBA" id="ARBA00006226"/>
    </source>
</evidence>
<dbReference type="SUPFAM" id="SSF143011">
    <property type="entry name" value="RelE-like"/>
    <property type="match status" value="1"/>
</dbReference>
<dbReference type="InterPro" id="IPR035093">
    <property type="entry name" value="RelE/ParE_toxin_dom_sf"/>
</dbReference>
<reference evidence="3" key="2">
    <citation type="submission" date="2023-07" db="EMBL/GenBank/DDBJ databases">
        <authorList>
            <person name="Sun H."/>
        </authorList>
    </citation>
    <scope>NUCLEOTIDE SEQUENCE</scope>
    <source>
        <strain evidence="3">05753</strain>
    </source>
</reference>
<reference evidence="3" key="1">
    <citation type="journal article" date="2015" name="Int. J. Syst. Evol. Microbiol.">
        <title>Rhizobium oryzicola sp. nov., potential plant-growth-promoting endophytic bacteria isolated from rice roots.</title>
        <authorList>
            <person name="Zhang X.X."/>
            <person name="Gao J.S."/>
            <person name="Cao Y.H."/>
            <person name="Sheirdil R.A."/>
            <person name="Wang X.C."/>
            <person name="Zhang L."/>
        </authorList>
    </citation>
    <scope>NUCLEOTIDE SEQUENCE</scope>
    <source>
        <strain evidence="3">05753</strain>
    </source>
</reference>